<evidence type="ECO:0000259" key="1">
    <source>
        <dbReference type="Pfam" id="PF18765"/>
    </source>
</evidence>
<dbReference type="SUPFAM" id="SSF81301">
    <property type="entry name" value="Nucleotidyltransferase"/>
    <property type="match status" value="1"/>
</dbReference>
<dbReference type="EMBL" id="CP001287">
    <property type="protein sequence ID" value="ACK66831.1"/>
    <property type="molecule type" value="Genomic_DNA"/>
</dbReference>
<dbReference type="InterPro" id="IPR041633">
    <property type="entry name" value="Polbeta"/>
</dbReference>
<dbReference type="PIRSF" id="PIRSF020217">
    <property type="entry name" value="UCP020217"/>
    <property type="match status" value="1"/>
</dbReference>
<dbReference type="KEGG" id="cyp:PCC8801_2832"/>
<feature type="domain" description="Polymerase beta nucleotidyltransferase" evidence="1">
    <location>
        <begin position="52"/>
        <end position="131"/>
    </location>
</feature>
<accession>B7JUX9</accession>
<reference evidence="3" key="1">
    <citation type="journal article" date="2011" name="MBio">
        <title>Novel metabolic attributes of the genus Cyanothece, comprising a group of unicellular nitrogen-fixing Cyanobacteria.</title>
        <authorList>
            <person name="Bandyopadhyay A."/>
            <person name="Elvitigala T."/>
            <person name="Welsh E."/>
            <person name="Stockel J."/>
            <person name="Liberton M."/>
            <person name="Min H."/>
            <person name="Sherman L.A."/>
            <person name="Pakrasi H.B."/>
        </authorList>
    </citation>
    <scope>NUCLEOTIDE SEQUENCE [LARGE SCALE GENOMIC DNA]</scope>
    <source>
        <strain evidence="3">PCC 8801</strain>
    </source>
</reference>
<dbReference type="Pfam" id="PF18765">
    <property type="entry name" value="Polbeta"/>
    <property type="match status" value="1"/>
</dbReference>
<keyword evidence="3" id="KW-1185">Reference proteome</keyword>
<dbReference type="Gene3D" id="3.30.460.10">
    <property type="entry name" value="Beta Polymerase, domain 2"/>
    <property type="match status" value="1"/>
</dbReference>
<sequence>MISSLIENFMTPITQEKRSEIIESVQQARSKRTEFLAMMKQRQEKGLEIAKKSADLLKQKFGVKRVVLFGSMLNPEEISPHSDIDLAVWGLPSHAIFKAGAAIERGHEFNIDLVEASSAKPHIRQAIEQGIEL</sequence>
<evidence type="ECO:0000313" key="2">
    <source>
        <dbReference type="EMBL" id="ACK66831.1"/>
    </source>
</evidence>
<protein>
    <submittedName>
        <fullName evidence="2">DNA polymerase beta domain protein region</fullName>
    </submittedName>
</protein>
<dbReference type="InterPro" id="IPR024700">
    <property type="entry name" value="UCP020217"/>
</dbReference>
<name>B7JUX9_RIPO1</name>
<dbReference type="Proteomes" id="UP000008204">
    <property type="component" value="Chromosome"/>
</dbReference>
<dbReference type="HOGENOM" id="CLU_127610_3_0_3"/>
<dbReference type="AlphaFoldDB" id="B7JUX9"/>
<organism evidence="2 3">
    <name type="scientific">Rippkaea orientalis (strain PCC 8801 / RF-1)</name>
    <name type="common">Cyanothece sp. (strain PCC 8801)</name>
    <dbReference type="NCBI Taxonomy" id="41431"/>
    <lineage>
        <taxon>Bacteria</taxon>
        <taxon>Bacillati</taxon>
        <taxon>Cyanobacteriota</taxon>
        <taxon>Cyanophyceae</taxon>
        <taxon>Oscillatoriophycideae</taxon>
        <taxon>Chroococcales</taxon>
        <taxon>Aphanothecaceae</taxon>
        <taxon>Rippkaea</taxon>
        <taxon>Rippkaea orientalis</taxon>
    </lineage>
</organism>
<evidence type="ECO:0000313" key="3">
    <source>
        <dbReference type="Proteomes" id="UP000008204"/>
    </source>
</evidence>
<gene>
    <name evidence="2" type="ordered locus">PCC8801_2832</name>
</gene>
<dbReference type="InterPro" id="IPR043519">
    <property type="entry name" value="NT_sf"/>
</dbReference>
<proteinExistence type="predicted"/>
<dbReference type="eggNOG" id="COG1669">
    <property type="taxonomic scope" value="Bacteria"/>
</dbReference>
<dbReference type="CDD" id="cd05403">
    <property type="entry name" value="NT_KNTase_like"/>
    <property type="match status" value="1"/>
</dbReference>
<dbReference type="STRING" id="41431.PCC8801_2832"/>
<dbReference type="OrthoDB" id="37820at2"/>